<gene>
    <name evidence="1" type="ORF">MACH26_36770</name>
</gene>
<dbReference type="InterPro" id="IPR021730">
    <property type="entry name" value="YdbH"/>
</dbReference>
<dbReference type="RefSeq" id="WP_338294235.1">
    <property type="nucleotide sequence ID" value="NZ_AP027272.1"/>
</dbReference>
<evidence type="ECO:0000313" key="1">
    <source>
        <dbReference type="EMBL" id="BDX08156.1"/>
    </source>
</evidence>
<dbReference type="Proteomes" id="UP001333710">
    <property type="component" value="Chromosome"/>
</dbReference>
<evidence type="ECO:0000313" key="2">
    <source>
        <dbReference type="Proteomes" id="UP001333710"/>
    </source>
</evidence>
<dbReference type="KEGG" id="pmaw:MACH26_36770"/>
<organism evidence="1 2">
    <name type="scientific">Planctobacterium marinum</name>
    <dbReference type="NCBI Taxonomy" id="1631968"/>
    <lineage>
        <taxon>Bacteria</taxon>
        <taxon>Pseudomonadati</taxon>
        <taxon>Pseudomonadota</taxon>
        <taxon>Gammaproteobacteria</taxon>
        <taxon>Alteromonadales</taxon>
        <taxon>Alteromonadaceae</taxon>
        <taxon>Planctobacterium</taxon>
    </lineage>
</organism>
<accession>A0AA48HNQ3</accession>
<protein>
    <recommendedName>
        <fullName evidence="3">Dicarboxylate transport domain-containing protein</fullName>
    </recommendedName>
</protein>
<dbReference type="EMBL" id="AP027272">
    <property type="protein sequence ID" value="BDX08156.1"/>
    <property type="molecule type" value="Genomic_DNA"/>
</dbReference>
<sequence>MSKRLLAAASALLILGILSLVYLPYYVQQKVASSVAELEGQLQCLDWSVKGLNRIAINELCLEFHDVTLLVRDAELVLSLGQLWSSSSKLAVLSQAQIQRLDISVPANKFLKHTTDKKQAPEPTVAQTLAVLADIPFVQLPELSIAQITLKVSSSPEEQTAKLVENPLLSWSLNNKSSASENRLTISSLLDKQQWLKLTQNKQSKYKLAWQLSLADLYAEVNRLASAEQKVRLKPLHAVSGMWLGQLDVDGKNPAQLVSSHSITNLKTQLLLSEISTKAISVTGDLDFEAAFNVMEGKQQWRVSNISQSPLSITGISELTSLYLQQALLSGWQLQNPLSETVSLQLPVALILSDDLEIRNEGPLLVKSAEQQLKLDGIVVNLIEGILAARHTTDVALQLQQNRPDSMQTVAVSGEISGELQYQAATLNLNNLAWQFSSDELFRLLPAGSNADFADTLVAGQSNASFSTDEWQITGDYRARIEQPKLAFSSQLQFKPESLALSGNYNLAVDKVQMNNTITLREQVNASLKVSGEPSSLHFDTQLESTGLASLYSLVHGLPETLKVAQGTMSAGATGKFEQGQIGPIQVEVALSDASGAWQNYALSDLNTEFKGEIQSDGRIISTSNAIQIGNFFAGVDVSDINFEYGIKSTSDDQLQLNLLISNFKANLLSGQIKVQQPFYPMAGQGQLNLLVERLSVAELVELFNQQGLHVTGALSGKIPVLFSEGSVSVPHANLNAMQPGVIRISDNPAFMSLKSSQKNLASTLSLLENLQYSKLDTTMSLQPNGWLELAVKMQGMNVEKQQPINFNPTFSTNLYTGLKALRAGKDISKAIEQRF</sequence>
<evidence type="ECO:0008006" key="3">
    <source>
        <dbReference type="Google" id="ProtNLM"/>
    </source>
</evidence>
<keyword evidence="2" id="KW-1185">Reference proteome</keyword>
<proteinExistence type="predicted"/>
<dbReference type="Pfam" id="PF11739">
    <property type="entry name" value="YdbH-like"/>
    <property type="match status" value="1"/>
</dbReference>
<name>A0AA48HNQ3_9ALTE</name>
<dbReference type="AlphaFoldDB" id="A0AA48HNQ3"/>
<reference evidence="1" key="1">
    <citation type="submission" date="2023-01" db="EMBL/GenBank/DDBJ databases">
        <title>Complete genome sequence of Planctobacterium marinum strain Dej080120_11.</title>
        <authorList>
            <person name="Ueki S."/>
            <person name="Maruyama F."/>
        </authorList>
    </citation>
    <scope>NUCLEOTIDE SEQUENCE</scope>
    <source>
        <strain evidence="1">Dej080120_11</strain>
    </source>
</reference>